<gene>
    <name evidence="1" type="ORF">SDC9_11649</name>
</gene>
<protein>
    <recommendedName>
        <fullName evidence="2">Ribose-5-phosphate isomerase</fullName>
    </recommendedName>
</protein>
<dbReference type="SUPFAM" id="SSF89623">
    <property type="entry name" value="Ribose/Galactose isomerase RpiB/AlsB"/>
    <property type="match status" value="1"/>
</dbReference>
<dbReference type="Gene3D" id="3.40.1400.10">
    <property type="entry name" value="Sugar-phosphate isomerase, RpiB/LacA/LacB"/>
    <property type="match status" value="1"/>
</dbReference>
<proteinExistence type="predicted"/>
<dbReference type="InterPro" id="IPR003500">
    <property type="entry name" value="RpiB_LacA_LacB"/>
</dbReference>
<evidence type="ECO:0000313" key="1">
    <source>
        <dbReference type="EMBL" id="MPL65982.1"/>
    </source>
</evidence>
<comment type="caution">
    <text evidence="1">The sequence shown here is derived from an EMBL/GenBank/DDBJ whole genome shotgun (WGS) entry which is preliminary data.</text>
</comment>
<organism evidence="1">
    <name type="scientific">bioreactor metagenome</name>
    <dbReference type="NCBI Taxonomy" id="1076179"/>
    <lineage>
        <taxon>unclassified sequences</taxon>
        <taxon>metagenomes</taxon>
        <taxon>ecological metagenomes</taxon>
    </lineage>
</organism>
<sequence length="211" mass="22982">MRVAVISEVSAADKNPAIMAALSGRGLELINAGMRSKSDEPQLLYTHTGFMSALLIHLDIADLVIGGCGTGQGYLNAVMQYPGMTCGHLFSPLDAWLFARINSGNCVSLALNQGYGWAGELNLGFIFDRLFSVEWGSGYPEERREPQRESREALKSISEATHKSFPEILLSLPGQIVLPALKHLVSEGILNLESPGRETIKEAARKRLGRE</sequence>
<dbReference type="Pfam" id="PF02502">
    <property type="entry name" value="LacAB_rpiB"/>
    <property type="match status" value="1"/>
</dbReference>
<reference evidence="1" key="1">
    <citation type="submission" date="2019-08" db="EMBL/GenBank/DDBJ databases">
        <authorList>
            <person name="Kucharzyk K."/>
            <person name="Murdoch R.W."/>
            <person name="Higgins S."/>
            <person name="Loffler F."/>
        </authorList>
    </citation>
    <scope>NUCLEOTIDE SEQUENCE</scope>
</reference>
<dbReference type="AlphaFoldDB" id="A0A644TI81"/>
<accession>A0A644TI81</accession>
<dbReference type="EMBL" id="VSSQ01000030">
    <property type="protein sequence ID" value="MPL65982.1"/>
    <property type="molecule type" value="Genomic_DNA"/>
</dbReference>
<dbReference type="GO" id="GO:0016853">
    <property type="term" value="F:isomerase activity"/>
    <property type="evidence" value="ECO:0007669"/>
    <property type="project" value="InterPro"/>
</dbReference>
<evidence type="ECO:0008006" key="2">
    <source>
        <dbReference type="Google" id="ProtNLM"/>
    </source>
</evidence>
<dbReference type="NCBIfam" id="NF006753">
    <property type="entry name" value="PRK09273.1"/>
    <property type="match status" value="1"/>
</dbReference>
<dbReference type="GO" id="GO:0005975">
    <property type="term" value="P:carbohydrate metabolic process"/>
    <property type="evidence" value="ECO:0007669"/>
    <property type="project" value="InterPro"/>
</dbReference>
<dbReference type="InterPro" id="IPR036569">
    <property type="entry name" value="RpiB_LacA_LacB_sf"/>
</dbReference>
<name>A0A644TI81_9ZZZZ</name>